<dbReference type="Proteomes" id="UP000554004">
    <property type="component" value="Unassembled WGS sequence"/>
</dbReference>
<comment type="caution">
    <text evidence="5">The sequence shown here is derived from an EMBL/GenBank/DDBJ whole genome shotgun (WGS) entry which is preliminary data.</text>
</comment>
<dbReference type="GO" id="GO:0006508">
    <property type="term" value="P:proteolysis"/>
    <property type="evidence" value="ECO:0007669"/>
    <property type="project" value="UniProtKB-KW"/>
</dbReference>
<dbReference type="PANTHER" id="PTHR43343">
    <property type="entry name" value="PEPTIDASE S12"/>
    <property type="match status" value="1"/>
</dbReference>
<dbReference type="EMBL" id="JAAZAL010000077">
    <property type="protein sequence ID" value="NLE31045.1"/>
    <property type="molecule type" value="Genomic_DNA"/>
</dbReference>
<evidence type="ECO:0000259" key="4">
    <source>
        <dbReference type="SMART" id="SM00228"/>
    </source>
</evidence>
<dbReference type="Gene3D" id="2.30.42.10">
    <property type="match status" value="1"/>
</dbReference>
<evidence type="ECO:0000313" key="5">
    <source>
        <dbReference type="EMBL" id="NLE31045.1"/>
    </source>
</evidence>
<dbReference type="GO" id="GO:0004252">
    <property type="term" value="F:serine-type endopeptidase activity"/>
    <property type="evidence" value="ECO:0007669"/>
    <property type="project" value="InterPro"/>
</dbReference>
<dbReference type="PRINTS" id="PR00834">
    <property type="entry name" value="PROTEASES2C"/>
</dbReference>
<sequence length="397" mass="43211">MEEKKNVEEIKEVKKGKKVKEMIKPVVKKALSSRYLKIFGFSLMFLGVLICILLALILLIKYYQMEEEGLINNESNSKPSITITQEEDVVIKVVKNSSPSVVSIAVSQVTLRRGEGLVDEVSNIGTGFIVDPSGIIVTNQHVVSDISATYKVITSDGKEYEIVEIVRDDGNDIAILKIDATQLPALELGDSDTLVVGQTVIAIGTPLGEYAGSVTTGVISGTNRSVTTSSGWFGSTTKTYENVLQTDAAVNSGNSGGPLISTEGKVVGINFATTANADNISFALPINTVKQRLEEYRVYGKFIKPYVGISYQMISEYQAIYYTDVVAGALVMNIDLEGPASKVDIKRGDIIVKVNEEVVEDSFAYIVQSYKVGDEITLEIWREGKTHTVKVILVEAD</sequence>
<dbReference type="SMART" id="SM00228">
    <property type="entry name" value="PDZ"/>
    <property type="match status" value="1"/>
</dbReference>
<keyword evidence="1 5" id="KW-0645">Protease</keyword>
<keyword evidence="3" id="KW-0812">Transmembrane</keyword>
<evidence type="ECO:0000256" key="2">
    <source>
        <dbReference type="ARBA" id="ARBA00022801"/>
    </source>
</evidence>
<dbReference type="InterPro" id="IPR001940">
    <property type="entry name" value="Peptidase_S1C"/>
</dbReference>
<dbReference type="InterPro" id="IPR001478">
    <property type="entry name" value="PDZ"/>
</dbReference>
<evidence type="ECO:0000256" key="1">
    <source>
        <dbReference type="ARBA" id="ARBA00022670"/>
    </source>
</evidence>
<dbReference type="AlphaFoldDB" id="A0A847ETI9"/>
<evidence type="ECO:0000256" key="3">
    <source>
        <dbReference type="SAM" id="Phobius"/>
    </source>
</evidence>
<dbReference type="SUPFAM" id="SSF50156">
    <property type="entry name" value="PDZ domain-like"/>
    <property type="match status" value="1"/>
</dbReference>
<dbReference type="Pfam" id="PF13365">
    <property type="entry name" value="Trypsin_2"/>
    <property type="match status" value="1"/>
</dbReference>
<feature type="transmembrane region" description="Helical" evidence="3">
    <location>
        <begin position="38"/>
        <end position="63"/>
    </location>
</feature>
<dbReference type="Gene3D" id="2.40.10.120">
    <property type="match status" value="1"/>
</dbReference>
<accession>A0A847ETI9</accession>
<keyword evidence="3" id="KW-0472">Membrane</keyword>
<organism evidence="5 6">
    <name type="scientific">Candidatus Dojkabacteria bacterium</name>
    <dbReference type="NCBI Taxonomy" id="2099670"/>
    <lineage>
        <taxon>Bacteria</taxon>
        <taxon>Candidatus Dojkabacteria</taxon>
    </lineage>
</organism>
<dbReference type="Pfam" id="PF13180">
    <property type="entry name" value="PDZ_2"/>
    <property type="match status" value="1"/>
</dbReference>
<feature type="domain" description="PDZ" evidence="4">
    <location>
        <begin position="305"/>
        <end position="384"/>
    </location>
</feature>
<protein>
    <submittedName>
        <fullName evidence="5">Trypsin-like serine protease</fullName>
    </submittedName>
</protein>
<keyword evidence="2" id="KW-0378">Hydrolase</keyword>
<name>A0A847ETI9_9BACT</name>
<evidence type="ECO:0000313" key="6">
    <source>
        <dbReference type="Proteomes" id="UP000554004"/>
    </source>
</evidence>
<keyword evidence="3" id="KW-1133">Transmembrane helix</keyword>
<dbReference type="InterPro" id="IPR036034">
    <property type="entry name" value="PDZ_sf"/>
</dbReference>
<dbReference type="SUPFAM" id="SSF50494">
    <property type="entry name" value="Trypsin-like serine proteases"/>
    <property type="match status" value="1"/>
</dbReference>
<reference evidence="5 6" key="1">
    <citation type="journal article" date="2020" name="Biotechnol. Biofuels">
        <title>New insights from the biogas microbiome by comprehensive genome-resolved metagenomics of nearly 1600 species originating from multiple anaerobic digesters.</title>
        <authorList>
            <person name="Campanaro S."/>
            <person name="Treu L."/>
            <person name="Rodriguez-R L.M."/>
            <person name="Kovalovszki A."/>
            <person name="Ziels R.M."/>
            <person name="Maus I."/>
            <person name="Zhu X."/>
            <person name="Kougias P.G."/>
            <person name="Basile A."/>
            <person name="Luo G."/>
            <person name="Schluter A."/>
            <person name="Konstantinidis K.T."/>
            <person name="Angelidaki I."/>
        </authorList>
    </citation>
    <scope>NUCLEOTIDE SEQUENCE [LARGE SCALE GENOMIC DNA]</scope>
    <source>
        <strain evidence="5">AS06rmzACSIP_421</strain>
    </source>
</reference>
<dbReference type="InterPro" id="IPR009003">
    <property type="entry name" value="Peptidase_S1_PA"/>
</dbReference>
<proteinExistence type="predicted"/>
<dbReference type="PANTHER" id="PTHR43343:SF3">
    <property type="entry name" value="PROTEASE DO-LIKE 8, CHLOROPLASTIC"/>
    <property type="match status" value="1"/>
</dbReference>
<dbReference type="InterPro" id="IPR051201">
    <property type="entry name" value="Chloro_Bact_Ser_Proteases"/>
</dbReference>
<gene>
    <name evidence="5" type="ORF">GX618_02095</name>
</gene>